<keyword evidence="2 6" id="KW-0812">Transmembrane</keyword>
<evidence type="ECO:0000256" key="5">
    <source>
        <dbReference type="ARBA" id="ARBA00038359"/>
    </source>
</evidence>
<dbReference type="VEuPathDB" id="FungiDB:F4678DRAFT_485233"/>
<dbReference type="InterPro" id="IPR052337">
    <property type="entry name" value="SAT4-like"/>
</dbReference>
<comment type="caution">
    <text evidence="8">The sequence shown here is derived from an EMBL/GenBank/DDBJ whole genome shotgun (WGS) entry which is preliminary data.</text>
</comment>
<evidence type="ECO:0000313" key="9">
    <source>
        <dbReference type="Proteomes" id="UP001148614"/>
    </source>
</evidence>
<feature type="transmembrane region" description="Helical" evidence="6">
    <location>
        <begin position="42"/>
        <end position="64"/>
    </location>
</feature>
<reference evidence="8" key="1">
    <citation type="submission" date="2022-07" db="EMBL/GenBank/DDBJ databases">
        <title>Genome Sequence of Xylaria arbuscula.</title>
        <authorList>
            <person name="Buettner E."/>
        </authorList>
    </citation>
    <scope>NUCLEOTIDE SEQUENCE</scope>
    <source>
        <strain evidence="8">VT107</strain>
    </source>
</reference>
<evidence type="ECO:0000256" key="3">
    <source>
        <dbReference type="ARBA" id="ARBA00022989"/>
    </source>
</evidence>
<dbReference type="GO" id="GO:0016020">
    <property type="term" value="C:membrane"/>
    <property type="evidence" value="ECO:0007669"/>
    <property type="project" value="UniProtKB-SubCell"/>
</dbReference>
<feature type="transmembrane region" description="Helical" evidence="6">
    <location>
        <begin position="155"/>
        <end position="177"/>
    </location>
</feature>
<feature type="transmembrane region" description="Helical" evidence="6">
    <location>
        <begin position="76"/>
        <end position="103"/>
    </location>
</feature>
<protein>
    <recommendedName>
        <fullName evidence="7">Rhodopsin domain-containing protein</fullName>
    </recommendedName>
</protein>
<evidence type="ECO:0000256" key="2">
    <source>
        <dbReference type="ARBA" id="ARBA00022692"/>
    </source>
</evidence>
<dbReference type="PANTHER" id="PTHR33048:SF47">
    <property type="entry name" value="INTEGRAL MEMBRANE PROTEIN-RELATED"/>
    <property type="match status" value="1"/>
</dbReference>
<feature type="domain" description="Rhodopsin" evidence="7">
    <location>
        <begin position="60"/>
        <end position="248"/>
    </location>
</feature>
<comment type="subcellular location">
    <subcellularLocation>
        <location evidence="1">Membrane</location>
        <topology evidence="1">Multi-pass membrane protein</topology>
    </subcellularLocation>
</comment>
<feature type="transmembrane region" description="Helical" evidence="6">
    <location>
        <begin position="123"/>
        <end position="143"/>
    </location>
</feature>
<proteinExistence type="inferred from homology"/>
<organism evidence="8 9">
    <name type="scientific">Xylaria arbuscula</name>
    <dbReference type="NCBI Taxonomy" id="114810"/>
    <lineage>
        <taxon>Eukaryota</taxon>
        <taxon>Fungi</taxon>
        <taxon>Dikarya</taxon>
        <taxon>Ascomycota</taxon>
        <taxon>Pezizomycotina</taxon>
        <taxon>Sordariomycetes</taxon>
        <taxon>Xylariomycetidae</taxon>
        <taxon>Xylariales</taxon>
        <taxon>Xylariaceae</taxon>
        <taxon>Xylaria</taxon>
    </lineage>
</organism>
<dbReference type="InterPro" id="IPR049326">
    <property type="entry name" value="Rhodopsin_dom_fungi"/>
</dbReference>
<dbReference type="AlphaFoldDB" id="A0A9W8N4D5"/>
<gene>
    <name evidence="8" type="ORF">NPX13_g10540</name>
</gene>
<feature type="transmembrane region" description="Helical" evidence="6">
    <location>
        <begin position="204"/>
        <end position="222"/>
    </location>
</feature>
<evidence type="ECO:0000256" key="6">
    <source>
        <dbReference type="SAM" id="Phobius"/>
    </source>
</evidence>
<dbReference type="Pfam" id="PF20684">
    <property type="entry name" value="Fung_rhodopsin"/>
    <property type="match status" value="1"/>
</dbReference>
<keyword evidence="4 6" id="KW-0472">Membrane</keyword>
<evidence type="ECO:0000256" key="1">
    <source>
        <dbReference type="ARBA" id="ARBA00004141"/>
    </source>
</evidence>
<evidence type="ECO:0000259" key="7">
    <source>
        <dbReference type="Pfam" id="PF20684"/>
    </source>
</evidence>
<comment type="similarity">
    <text evidence="5">Belongs to the SAT4 family.</text>
</comment>
<dbReference type="PANTHER" id="PTHR33048">
    <property type="entry name" value="PTH11-LIKE INTEGRAL MEMBRANE PROTEIN (AFU_ORTHOLOGUE AFUA_5G11245)"/>
    <property type="match status" value="1"/>
</dbReference>
<keyword evidence="3 6" id="KW-1133">Transmembrane helix</keyword>
<dbReference type="EMBL" id="JANPWZ010003016">
    <property type="protein sequence ID" value="KAJ3554721.1"/>
    <property type="molecule type" value="Genomic_DNA"/>
</dbReference>
<name>A0A9W8N4D5_9PEZI</name>
<accession>A0A9W8N4D5</accession>
<sequence>MRSINLSNLTLEQQEEVLNGPALPPPPGVVPNFDNPPNRNQVAIAVNVACSMVTIVVVFLRAYAKIFCMKKLRWEDYLVVPAFATFVASMITEVWVLVDFGFIVHQWDVRVKDLAKINYPMHVGANLISLTITILKAAILLEWIHIFVPPGTRNYFYWISIIVLIVHTLLYFGWIVAENASCYPHKRIWDITITEGHCIDVKHIFIPIAGLNLIADVVILLLPQRAIWTLHMSFKKKLGTGLVFAIGAL</sequence>
<evidence type="ECO:0000313" key="8">
    <source>
        <dbReference type="EMBL" id="KAJ3554721.1"/>
    </source>
</evidence>
<dbReference type="Proteomes" id="UP001148614">
    <property type="component" value="Unassembled WGS sequence"/>
</dbReference>
<evidence type="ECO:0000256" key="4">
    <source>
        <dbReference type="ARBA" id="ARBA00023136"/>
    </source>
</evidence>
<keyword evidence="9" id="KW-1185">Reference proteome</keyword>